<accession>A0A1L9WIV6</accession>
<dbReference type="InterPro" id="IPR036291">
    <property type="entry name" value="NAD(P)-bd_dom_sf"/>
</dbReference>
<dbReference type="Gene3D" id="3.40.50.720">
    <property type="entry name" value="NAD(P)-binding Rossmann-like Domain"/>
    <property type="match status" value="1"/>
</dbReference>
<dbReference type="SUPFAM" id="SSF51735">
    <property type="entry name" value="NAD(P)-binding Rossmann-fold domains"/>
    <property type="match status" value="1"/>
</dbReference>
<evidence type="ECO:0000256" key="1">
    <source>
        <dbReference type="ARBA" id="ARBA00006484"/>
    </source>
</evidence>
<proteinExistence type="inferred from homology"/>
<dbReference type="STRING" id="690307.A0A1L9WIV6"/>
<keyword evidence="3" id="KW-0560">Oxidoreductase</keyword>
<keyword evidence="5" id="KW-1185">Reference proteome</keyword>
<dbReference type="GO" id="GO:0048038">
    <property type="term" value="F:quinone binding"/>
    <property type="evidence" value="ECO:0007669"/>
    <property type="project" value="TreeGrafter"/>
</dbReference>
<reference evidence="5" key="1">
    <citation type="journal article" date="2017" name="Genome Biol.">
        <title>Comparative genomics reveals high biological diversity and specific adaptations in the industrially and medically important fungal genus Aspergillus.</title>
        <authorList>
            <person name="de Vries R.P."/>
            <person name="Riley R."/>
            <person name="Wiebenga A."/>
            <person name="Aguilar-Osorio G."/>
            <person name="Amillis S."/>
            <person name="Uchima C.A."/>
            <person name="Anderluh G."/>
            <person name="Asadollahi M."/>
            <person name="Askin M."/>
            <person name="Barry K."/>
            <person name="Battaglia E."/>
            <person name="Bayram O."/>
            <person name="Benocci T."/>
            <person name="Braus-Stromeyer S.A."/>
            <person name="Caldana C."/>
            <person name="Canovas D."/>
            <person name="Cerqueira G.C."/>
            <person name="Chen F."/>
            <person name="Chen W."/>
            <person name="Choi C."/>
            <person name="Clum A."/>
            <person name="Dos Santos R.A."/>
            <person name="Damasio A.R."/>
            <person name="Diallinas G."/>
            <person name="Emri T."/>
            <person name="Fekete E."/>
            <person name="Flipphi M."/>
            <person name="Freyberg S."/>
            <person name="Gallo A."/>
            <person name="Gournas C."/>
            <person name="Habgood R."/>
            <person name="Hainaut M."/>
            <person name="Harispe M.L."/>
            <person name="Henrissat B."/>
            <person name="Hilden K.S."/>
            <person name="Hope R."/>
            <person name="Hossain A."/>
            <person name="Karabika E."/>
            <person name="Karaffa L."/>
            <person name="Karanyi Z."/>
            <person name="Krasevec N."/>
            <person name="Kuo A."/>
            <person name="Kusch H."/>
            <person name="LaButti K."/>
            <person name="Lagendijk E.L."/>
            <person name="Lapidus A."/>
            <person name="Levasseur A."/>
            <person name="Lindquist E."/>
            <person name="Lipzen A."/>
            <person name="Logrieco A.F."/>
            <person name="MacCabe A."/>
            <person name="Maekelae M.R."/>
            <person name="Malavazi I."/>
            <person name="Melin P."/>
            <person name="Meyer V."/>
            <person name="Mielnichuk N."/>
            <person name="Miskei M."/>
            <person name="Molnar A.P."/>
            <person name="Mule G."/>
            <person name="Ngan C.Y."/>
            <person name="Orejas M."/>
            <person name="Orosz E."/>
            <person name="Ouedraogo J.P."/>
            <person name="Overkamp K.M."/>
            <person name="Park H.-S."/>
            <person name="Perrone G."/>
            <person name="Piumi F."/>
            <person name="Punt P.J."/>
            <person name="Ram A.F."/>
            <person name="Ramon A."/>
            <person name="Rauscher S."/>
            <person name="Record E."/>
            <person name="Riano-Pachon D.M."/>
            <person name="Robert V."/>
            <person name="Roehrig J."/>
            <person name="Ruller R."/>
            <person name="Salamov A."/>
            <person name="Salih N.S."/>
            <person name="Samson R.A."/>
            <person name="Sandor E."/>
            <person name="Sanguinetti M."/>
            <person name="Schuetze T."/>
            <person name="Sepcic K."/>
            <person name="Shelest E."/>
            <person name="Sherlock G."/>
            <person name="Sophianopoulou V."/>
            <person name="Squina F.M."/>
            <person name="Sun H."/>
            <person name="Susca A."/>
            <person name="Todd R.B."/>
            <person name="Tsang A."/>
            <person name="Unkles S.E."/>
            <person name="van de Wiele N."/>
            <person name="van Rossen-Uffink D."/>
            <person name="Oliveira J.V."/>
            <person name="Vesth T.C."/>
            <person name="Visser J."/>
            <person name="Yu J.-H."/>
            <person name="Zhou M."/>
            <person name="Andersen M.R."/>
            <person name="Archer D.B."/>
            <person name="Baker S.E."/>
            <person name="Benoit I."/>
            <person name="Brakhage A.A."/>
            <person name="Braus G.H."/>
            <person name="Fischer R."/>
            <person name="Frisvad J.C."/>
            <person name="Goldman G.H."/>
            <person name="Houbraken J."/>
            <person name="Oakley B."/>
            <person name="Pocsi I."/>
            <person name="Scazzocchio C."/>
            <person name="Seiboth B."/>
            <person name="vanKuyk P.A."/>
            <person name="Wortman J."/>
            <person name="Dyer P.S."/>
            <person name="Grigoriev I.V."/>
        </authorList>
    </citation>
    <scope>NUCLEOTIDE SEQUENCE [LARGE SCALE GENOMIC DNA]</scope>
    <source>
        <strain evidence="5">ATCC 16872 / CBS 172.66 / WB 5094</strain>
    </source>
</reference>
<evidence type="ECO:0000313" key="5">
    <source>
        <dbReference type="Proteomes" id="UP000184546"/>
    </source>
</evidence>
<dbReference type="OMA" id="ELWYDVI"/>
<dbReference type="PANTHER" id="PTHR42760:SF83">
    <property type="entry name" value="(3R)-3-HYDROXYACYL-COA DEHYDROGENASE"/>
    <property type="match status" value="1"/>
</dbReference>
<keyword evidence="2" id="KW-0521">NADP</keyword>
<dbReference type="Pfam" id="PF13561">
    <property type="entry name" value="adh_short_C2"/>
    <property type="match status" value="1"/>
</dbReference>
<dbReference type="VEuPathDB" id="FungiDB:ASPACDRAFT_35131"/>
<dbReference type="GO" id="GO:0016616">
    <property type="term" value="F:oxidoreductase activity, acting on the CH-OH group of donors, NAD or NADP as acceptor"/>
    <property type="evidence" value="ECO:0007669"/>
    <property type="project" value="TreeGrafter"/>
</dbReference>
<dbReference type="PROSITE" id="PS00061">
    <property type="entry name" value="ADH_SHORT"/>
    <property type="match status" value="1"/>
</dbReference>
<name>A0A1L9WIV6_ASPA1</name>
<evidence type="ECO:0000256" key="3">
    <source>
        <dbReference type="ARBA" id="ARBA00023002"/>
    </source>
</evidence>
<dbReference type="AlphaFoldDB" id="A0A1L9WIV6"/>
<dbReference type="GO" id="GO:0044550">
    <property type="term" value="P:secondary metabolite biosynthetic process"/>
    <property type="evidence" value="ECO:0007669"/>
    <property type="project" value="UniProtKB-ARBA"/>
</dbReference>
<dbReference type="GeneID" id="30973907"/>
<protein>
    <submittedName>
        <fullName evidence="4">Uncharacterized protein</fullName>
    </submittedName>
</protein>
<evidence type="ECO:0000313" key="4">
    <source>
        <dbReference type="EMBL" id="OJJ96045.1"/>
    </source>
</evidence>
<dbReference type="PANTHER" id="PTHR42760">
    <property type="entry name" value="SHORT-CHAIN DEHYDROGENASES/REDUCTASES FAMILY MEMBER"/>
    <property type="match status" value="1"/>
</dbReference>
<dbReference type="PRINTS" id="PR00081">
    <property type="entry name" value="GDHRDH"/>
</dbReference>
<dbReference type="FunFam" id="3.40.50.720:FF:000084">
    <property type="entry name" value="Short-chain dehydrogenase reductase"/>
    <property type="match status" value="1"/>
</dbReference>
<organism evidence="4 5">
    <name type="scientific">Aspergillus aculeatus (strain ATCC 16872 / CBS 172.66 / WB 5094)</name>
    <dbReference type="NCBI Taxonomy" id="690307"/>
    <lineage>
        <taxon>Eukaryota</taxon>
        <taxon>Fungi</taxon>
        <taxon>Dikarya</taxon>
        <taxon>Ascomycota</taxon>
        <taxon>Pezizomycotina</taxon>
        <taxon>Eurotiomycetes</taxon>
        <taxon>Eurotiomycetidae</taxon>
        <taxon>Eurotiales</taxon>
        <taxon>Aspergillaceae</taxon>
        <taxon>Aspergillus</taxon>
        <taxon>Aspergillus subgen. Circumdati</taxon>
    </lineage>
</organism>
<evidence type="ECO:0000256" key="2">
    <source>
        <dbReference type="ARBA" id="ARBA00022857"/>
    </source>
</evidence>
<sequence>MALPLSDQVIIITGAASGVGRAAAQKLAALGATLCLCDINTPNLQETLQSLSPGSSFQSLSAQQHTTYTLDVSSPAACTATAETIRTHHTHITGLRNCAGINPTALPLPATSDTYIATLMSTNLLGTIYMSRACLPYIPRGGTIINIASDLGLRGADGMSIYCAAKFGVVGFTKALALEVGSAGVRVNAVAPGPVDTPTMWGNVVGDSGYNDKVKQKIGLGRLGKPEEVASVVGFLFGEEAGFVNGGVWEVNGGL</sequence>
<dbReference type="RefSeq" id="XP_020052385.1">
    <property type="nucleotide sequence ID" value="XM_020200093.1"/>
</dbReference>
<dbReference type="GO" id="GO:0006633">
    <property type="term" value="P:fatty acid biosynthetic process"/>
    <property type="evidence" value="ECO:0007669"/>
    <property type="project" value="TreeGrafter"/>
</dbReference>
<comment type="similarity">
    <text evidence="1">Belongs to the short-chain dehydrogenases/reductases (SDR) family.</text>
</comment>
<dbReference type="CDD" id="cd05233">
    <property type="entry name" value="SDR_c"/>
    <property type="match status" value="1"/>
</dbReference>
<dbReference type="OrthoDB" id="1669814at2759"/>
<dbReference type="InterPro" id="IPR020904">
    <property type="entry name" value="Sc_DH/Rdtase_CS"/>
</dbReference>
<gene>
    <name evidence="4" type="ORF">ASPACDRAFT_35131</name>
</gene>
<dbReference type="PRINTS" id="PR00080">
    <property type="entry name" value="SDRFAMILY"/>
</dbReference>
<dbReference type="EMBL" id="KV878987">
    <property type="protein sequence ID" value="OJJ96045.1"/>
    <property type="molecule type" value="Genomic_DNA"/>
</dbReference>
<dbReference type="Proteomes" id="UP000184546">
    <property type="component" value="Unassembled WGS sequence"/>
</dbReference>
<dbReference type="InterPro" id="IPR002347">
    <property type="entry name" value="SDR_fam"/>
</dbReference>